<gene>
    <name evidence="2" type="primary">Necator_chrX.g22290</name>
    <name evidence="2" type="ORF">RB195_022129</name>
</gene>
<keyword evidence="3" id="KW-1185">Reference proteome</keyword>
<proteinExistence type="predicted"/>
<accession>A0ABR1EEQ6</accession>
<protein>
    <submittedName>
        <fullName evidence="2">Uncharacterized protein</fullName>
    </submittedName>
</protein>
<evidence type="ECO:0000313" key="2">
    <source>
        <dbReference type="EMBL" id="KAK6760938.1"/>
    </source>
</evidence>
<sequence length="161" mass="18803">MQQAITYRNYESQRVRLPASCLPVAVAYAPTSINEEEEEVEAFYMDLKKFYREDRTFYKVIIGRERKDAKFTKRTPRTIIDWELFASLVGFRGDAIMGNIDDEYERLLEHLHDCTKKANSIKTTKRRPSDETLELIRRRGAPQGARNHELTSGLARSAEER</sequence>
<evidence type="ECO:0000256" key="1">
    <source>
        <dbReference type="SAM" id="MobiDB-lite"/>
    </source>
</evidence>
<name>A0ABR1EEQ6_NECAM</name>
<evidence type="ECO:0000313" key="3">
    <source>
        <dbReference type="Proteomes" id="UP001303046"/>
    </source>
</evidence>
<comment type="caution">
    <text evidence="2">The sequence shown here is derived from an EMBL/GenBank/DDBJ whole genome shotgun (WGS) entry which is preliminary data.</text>
</comment>
<dbReference type="Proteomes" id="UP001303046">
    <property type="component" value="Unassembled WGS sequence"/>
</dbReference>
<dbReference type="EMBL" id="JAVFWL010000006">
    <property type="protein sequence ID" value="KAK6760938.1"/>
    <property type="molecule type" value="Genomic_DNA"/>
</dbReference>
<feature type="region of interest" description="Disordered" evidence="1">
    <location>
        <begin position="137"/>
        <end position="161"/>
    </location>
</feature>
<reference evidence="2 3" key="1">
    <citation type="submission" date="2023-08" db="EMBL/GenBank/DDBJ databases">
        <title>A Necator americanus chromosomal reference genome.</title>
        <authorList>
            <person name="Ilik V."/>
            <person name="Petrzelkova K.J."/>
            <person name="Pardy F."/>
            <person name="Fuh T."/>
            <person name="Niatou-Singa F.S."/>
            <person name="Gouil Q."/>
            <person name="Baker L."/>
            <person name="Ritchie M.E."/>
            <person name="Jex A.R."/>
            <person name="Gazzola D."/>
            <person name="Li H."/>
            <person name="Toshio Fujiwara R."/>
            <person name="Zhan B."/>
            <person name="Aroian R.V."/>
            <person name="Pafco B."/>
            <person name="Schwarz E.M."/>
        </authorList>
    </citation>
    <scope>NUCLEOTIDE SEQUENCE [LARGE SCALE GENOMIC DNA]</scope>
    <source>
        <strain evidence="2 3">Aroian</strain>
        <tissue evidence="2">Whole animal</tissue>
    </source>
</reference>
<organism evidence="2 3">
    <name type="scientific">Necator americanus</name>
    <name type="common">Human hookworm</name>
    <dbReference type="NCBI Taxonomy" id="51031"/>
    <lineage>
        <taxon>Eukaryota</taxon>
        <taxon>Metazoa</taxon>
        <taxon>Ecdysozoa</taxon>
        <taxon>Nematoda</taxon>
        <taxon>Chromadorea</taxon>
        <taxon>Rhabditida</taxon>
        <taxon>Rhabditina</taxon>
        <taxon>Rhabditomorpha</taxon>
        <taxon>Strongyloidea</taxon>
        <taxon>Ancylostomatidae</taxon>
        <taxon>Bunostominae</taxon>
        <taxon>Necator</taxon>
    </lineage>
</organism>